<dbReference type="OrthoDB" id="1419485at2"/>
<dbReference type="AlphaFoldDB" id="A0A1M5CGH2"/>
<dbReference type="EMBL" id="FQUX01000005">
    <property type="protein sequence ID" value="SHF53818.1"/>
    <property type="molecule type" value="Genomic_DNA"/>
</dbReference>
<dbReference type="Proteomes" id="UP000184406">
    <property type="component" value="Unassembled WGS sequence"/>
</dbReference>
<gene>
    <name evidence="2" type="ORF">SAMN03080594_10538</name>
</gene>
<reference evidence="3" key="1">
    <citation type="submission" date="2016-11" db="EMBL/GenBank/DDBJ databases">
        <authorList>
            <person name="Varghese N."/>
            <person name="Submissions S."/>
        </authorList>
    </citation>
    <scope>NUCLEOTIDE SEQUENCE [LARGE SCALE GENOMIC DNA]</scope>
    <source>
        <strain evidence="3">DSM 17539</strain>
    </source>
</reference>
<dbReference type="Gene3D" id="2.160.20.120">
    <property type="match status" value="1"/>
</dbReference>
<organism evidence="2 3">
    <name type="scientific">Arenibacter palladensis</name>
    <dbReference type="NCBI Taxonomy" id="237373"/>
    <lineage>
        <taxon>Bacteria</taxon>
        <taxon>Pseudomonadati</taxon>
        <taxon>Bacteroidota</taxon>
        <taxon>Flavobacteriia</taxon>
        <taxon>Flavobacteriales</taxon>
        <taxon>Flavobacteriaceae</taxon>
        <taxon>Arenibacter</taxon>
    </lineage>
</organism>
<keyword evidence="3" id="KW-1185">Reference proteome</keyword>
<evidence type="ECO:0000259" key="1">
    <source>
        <dbReference type="Pfam" id="PF10988"/>
    </source>
</evidence>
<proteinExistence type="predicted"/>
<feature type="domain" description="Putative auto-transporter adhesin head GIN" evidence="1">
    <location>
        <begin position="46"/>
        <end position="160"/>
    </location>
</feature>
<sequence>MYYKSLEVRHILLFITLLVGCMVYSQRKPKIKGNRNVIEVRESLAPFNAIQLDDDLDINLQAATSGEYIIEADDNLIDILKFKVENETLIVSSYYRVTSKKKLNITVNFNELFLINANEGNIVIKNRFSTEFLEVNTRGSARVEIDVDADAMEITMNDNSRGNFKVDSDTLNIRLAEKSDLRLFGVMESTVLDMQRNAKADLEGFTDIFQFHLLDNSDLKAKRLEANSVQANLEGSSSAEVLSTSTVDLNSKGSSKTYVFGDSKINLLEFLDTSELYRRKN</sequence>
<evidence type="ECO:0000313" key="3">
    <source>
        <dbReference type="Proteomes" id="UP000184406"/>
    </source>
</evidence>
<dbReference type="InterPro" id="IPR021255">
    <property type="entry name" value="DUF2807"/>
</dbReference>
<name>A0A1M5CGH2_9FLAO</name>
<feature type="domain" description="Putative auto-transporter adhesin head GIN" evidence="1">
    <location>
        <begin position="165"/>
        <end position="262"/>
    </location>
</feature>
<dbReference type="PROSITE" id="PS51257">
    <property type="entry name" value="PROKAR_LIPOPROTEIN"/>
    <property type="match status" value="1"/>
</dbReference>
<dbReference type="Pfam" id="PF10988">
    <property type="entry name" value="DUF2807"/>
    <property type="match status" value="2"/>
</dbReference>
<evidence type="ECO:0000313" key="2">
    <source>
        <dbReference type="EMBL" id="SHF53818.1"/>
    </source>
</evidence>
<protein>
    <submittedName>
        <fullName evidence="2">Putative auto-transporter adhesin, head GIN domain</fullName>
    </submittedName>
</protein>
<accession>A0A1M5CGH2</accession>